<protein>
    <submittedName>
        <fullName evidence="1">Uncharacterized protein</fullName>
    </submittedName>
</protein>
<accession>A0A0F9IVI9</accession>
<gene>
    <name evidence="1" type="ORF">LCGC14_1532460</name>
</gene>
<evidence type="ECO:0000313" key="1">
    <source>
        <dbReference type="EMBL" id="KKM61364.1"/>
    </source>
</evidence>
<proteinExistence type="predicted"/>
<dbReference type="EMBL" id="LAZR01011498">
    <property type="protein sequence ID" value="KKM61364.1"/>
    <property type="molecule type" value="Genomic_DNA"/>
</dbReference>
<reference evidence="1" key="1">
    <citation type="journal article" date="2015" name="Nature">
        <title>Complex archaea that bridge the gap between prokaryotes and eukaryotes.</title>
        <authorList>
            <person name="Spang A."/>
            <person name="Saw J.H."/>
            <person name="Jorgensen S.L."/>
            <person name="Zaremba-Niedzwiedzka K."/>
            <person name="Martijn J."/>
            <person name="Lind A.E."/>
            <person name="van Eijk R."/>
            <person name="Schleper C."/>
            <person name="Guy L."/>
            <person name="Ettema T.J."/>
        </authorList>
    </citation>
    <scope>NUCLEOTIDE SEQUENCE</scope>
</reference>
<sequence length="222" mass="23095">MPLDADSILRDGLVDLDNSEVTAVSETRNGDGAVVLDIRKTGIMGIVAVMVCPDVPTAAGDTLAAVIQASDHVSTDFKDIASFPTLYALVRRLRIVSTTGFVAADITGSITGGTTADTGTLRWYDKALETAGGIGDILIELDAAGDAFDDVDEVITAGTTGVGAVNGVISSITQALSYGVYSVRLVTQKRYVRVSNTPSGGSNWGKVLVGLTNHWPQFAGMQ</sequence>
<organism evidence="1">
    <name type="scientific">marine sediment metagenome</name>
    <dbReference type="NCBI Taxonomy" id="412755"/>
    <lineage>
        <taxon>unclassified sequences</taxon>
        <taxon>metagenomes</taxon>
        <taxon>ecological metagenomes</taxon>
    </lineage>
</organism>
<dbReference type="AlphaFoldDB" id="A0A0F9IVI9"/>
<comment type="caution">
    <text evidence="1">The sequence shown here is derived from an EMBL/GenBank/DDBJ whole genome shotgun (WGS) entry which is preliminary data.</text>
</comment>
<name>A0A0F9IVI9_9ZZZZ</name>